<reference evidence="2" key="1">
    <citation type="submission" date="2021-03" db="EMBL/GenBank/DDBJ databases">
        <title>Whole genome sequence of Streptomyces bomunensis MMS17-BM035.</title>
        <authorList>
            <person name="Lee J.H."/>
        </authorList>
    </citation>
    <scope>NUCLEOTIDE SEQUENCE</scope>
    <source>
        <strain evidence="2">MMS17-BM035</strain>
    </source>
</reference>
<sequence>MPIDPHQAITALVRAEAVRIASHTATEPPNTTVAPAAAPTQHGPDAAASISPAAIAATWSRLLRRVWPAAPH</sequence>
<keyword evidence="3" id="KW-1185">Reference proteome</keyword>
<gene>
    <name evidence="2" type="ORF">JFN87_00935</name>
</gene>
<accession>A0A940RVG2</accession>
<name>A0A940RVG2_9ACTN</name>
<proteinExistence type="predicted"/>
<organism evidence="2 3">
    <name type="scientific">Streptomyces montanisoli</name>
    <dbReference type="NCBI Taxonomy" id="2798581"/>
    <lineage>
        <taxon>Bacteria</taxon>
        <taxon>Bacillati</taxon>
        <taxon>Actinomycetota</taxon>
        <taxon>Actinomycetes</taxon>
        <taxon>Kitasatosporales</taxon>
        <taxon>Streptomycetaceae</taxon>
        <taxon>Streptomyces</taxon>
    </lineage>
</organism>
<dbReference type="Proteomes" id="UP000670475">
    <property type="component" value="Unassembled WGS sequence"/>
</dbReference>
<dbReference type="AlphaFoldDB" id="A0A940RVG2"/>
<dbReference type="RefSeq" id="WP_209337852.1">
    <property type="nucleotide sequence ID" value="NZ_JAGIQL010000002.1"/>
</dbReference>
<comment type="caution">
    <text evidence="2">The sequence shown here is derived from an EMBL/GenBank/DDBJ whole genome shotgun (WGS) entry which is preliminary data.</text>
</comment>
<evidence type="ECO:0000313" key="3">
    <source>
        <dbReference type="Proteomes" id="UP000670475"/>
    </source>
</evidence>
<feature type="region of interest" description="Disordered" evidence="1">
    <location>
        <begin position="24"/>
        <end position="48"/>
    </location>
</feature>
<protein>
    <submittedName>
        <fullName evidence="2">Uncharacterized protein</fullName>
    </submittedName>
</protein>
<evidence type="ECO:0000313" key="2">
    <source>
        <dbReference type="EMBL" id="MBP0456068.1"/>
    </source>
</evidence>
<dbReference type="EMBL" id="JAGIQL010000002">
    <property type="protein sequence ID" value="MBP0456068.1"/>
    <property type="molecule type" value="Genomic_DNA"/>
</dbReference>
<evidence type="ECO:0000256" key="1">
    <source>
        <dbReference type="SAM" id="MobiDB-lite"/>
    </source>
</evidence>